<evidence type="ECO:0000313" key="1">
    <source>
        <dbReference type="EMBL" id="CAB4154371.1"/>
    </source>
</evidence>
<protein>
    <submittedName>
        <fullName evidence="1">Uncharacterized protein</fullName>
    </submittedName>
</protein>
<dbReference type="EMBL" id="LR796612">
    <property type="protein sequence ID" value="CAB4154371.1"/>
    <property type="molecule type" value="Genomic_DNA"/>
</dbReference>
<reference evidence="1" key="1">
    <citation type="submission" date="2020-04" db="EMBL/GenBank/DDBJ databases">
        <authorList>
            <person name="Chiriac C."/>
            <person name="Salcher M."/>
            <person name="Ghai R."/>
            <person name="Kavagutti S V."/>
        </authorList>
    </citation>
    <scope>NUCLEOTIDE SEQUENCE</scope>
</reference>
<organism evidence="1">
    <name type="scientific">uncultured Caudovirales phage</name>
    <dbReference type="NCBI Taxonomy" id="2100421"/>
    <lineage>
        <taxon>Viruses</taxon>
        <taxon>Duplodnaviria</taxon>
        <taxon>Heunggongvirae</taxon>
        <taxon>Uroviricota</taxon>
        <taxon>Caudoviricetes</taxon>
        <taxon>Peduoviridae</taxon>
        <taxon>Maltschvirus</taxon>
        <taxon>Maltschvirus maltsch</taxon>
    </lineage>
</organism>
<proteinExistence type="predicted"/>
<name>A0A6J5NA93_9CAUD</name>
<sequence length="70" mass="8271">MDFNEWLKLGMENSWCGPAVCETHDGLPMSEEENEEFWESDPCIHVLRLYHDETHRLAVEDAHSPSVWRK</sequence>
<gene>
    <name evidence="1" type="ORF">UFOVP629_102</name>
</gene>
<accession>A0A6J5NA93</accession>